<evidence type="ECO:0000259" key="2">
    <source>
        <dbReference type="Pfam" id="PF14338"/>
    </source>
</evidence>
<dbReference type="Pfam" id="PF14338">
    <property type="entry name" value="Mrr_N"/>
    <property type="match status" value="1"/>
</dbReference>
<accession>A0A2T4JEG9</accession>
<evidence type="ECO:0000259" key="1">
    <source>
        <dbReference type="Pfam" id="PF04471"/>
    </source>
</evidence>
<dbReference type="SUPFAM" id="SSF52980">
    <property type="entry name" value="Restriction endonuclease-like"/>
    <property type="match status" value="1"/>
</dbReference>
<proteinExistence type="predicted"/>
<dbReference type="Pfam" id="PF04471">
    <property type="entry name" value="Mrr_cat"/>
    <property type="match status" value="1"/>
</dbReference>
<keyword evidence="3" id="KW-0540">Nuclease</keyword>
<reference evidence="3 4" key="1">
    <citation type="submission" date="2018-03" db="EMBL/GenBank/DDBJ databases">
        <title>Rhodobacter blasticus.</title>
        <authorList>
            <person name="Meyer T.E."/>
            <person name="Miller S."/>
            <person name="Lodha T."/>
            <person name="Gandham S."/>
            <person name="Chintalapati S."/>
            <person name="Chintalapati V.R."/>
        </authorList>
    </citation>
    <scope>NUCLEOTIDE SEQUENCE [LARGE SCALE GENOMIC DNA]</scope>
    <source>
        <strain evidence="3 4">DSM 2131</strain>
    </source>
</reference>
<dbReference type="EMBL" id="PZKE01000001">
    <property type="protein sequence ID" value="PTE16310.1"/>
    <property type="molecule type" value="Genomic_DNA"/>
</dbReference>
<dbReference type="GO" id="GO:0015666">
    <property type="term" value="F:restriction endodeoxyribonuclease activity"/>
    <property type="evidence" value="ECO:0007669"/>
    <property type="project" value="TreeGrafter"/>
</dbReference>
<dbReference type="Proteomes" id="UP000241362">
    <property type="component" value="Unassembled WGS sequence"/>
</dbReference>
<dbReference type="Gene3D" id="3.40.1350.10">
    <property type="match status" value="1"/>
</dbReference>
<gene>
    <name evidence="3" type="ORF">C5F44_00115</name>
</gene>
<dbReference type="InterPro" id="IPR011335">
    <property type="entry name" value="Restrct_endonuc-II-like"/>
</dbReference>
<feature type="domain" description="Restriction system protein Mrr-like N-terminal" evidence="2">
    <location>
        <begin position="9"/>
        <end position="90"/>
    </location>
</feature>
<protein>
    <submittedName>
        <fullName evidence="3">Restriction endonuclease</fullName>
    </submittedName>
</protein>
<dbReference type="PANTHER" id="PTHR30015">
    <property type="entry name" value="MRR RESTRICTION SYSTEM PROTEIN"/>
    <property type="match status" value="1"/>
</dbReference>
<dbReference type="PANTHER" id="PTHR30015:SF7">
    <property type="entry name" value="TYPE IV METHYL-DIRECTED RESTRICTION ENZYME ECOKMRR"/>
    <property type="match status" value="1"/>
</dbReference>
<dbReference type="AlphaFoldDB" id="A0A2T4JEG9"/>
<comment type="caution">
    <text evidence="3">The sequence shown here is derived from an EMBL/GenBank/DDBJ whole genome shotgun (WGS) entry which is preliminary data.</text>
</comment>
<evidence type="ECO:0000313" key="4">
    <source>
        <dbReference type="Proteomes" id="UP000241362"/>
    </source>
</evidence>
<evidence type="ECO:0000313" key="3">
    <source>
        <dbReference type="EMBL" id="PTE16310.1"/>
    </source>
</evidence>
<feature type="domain" description="Restriction endonuclease type IV Mrr" evidence="1">
    <location>
        <begin position="166"/>
        <end position="285"/>
    </location>
</feature>
<dbReference type="GO" id="GO:0003677">
    <property type="term" value="F:DNA binding"/>
    <property type="evidence" value="ECO:0007669"/>
    <property type="project" value="InterPro"/>
</dbReference>
<name>A0A2T4JEG9_FUSBL</name>
<keyword evidence="4" id="KW-1185">Reference proteome</keyword>
<dbReference type="InterPro" id="IPR007560">
    <property type="entry name" value="Restrct_endonuc_IV_Mrr"/>
</dbReference>
<sequence>MTIPSMGAFLLPCLRLLAKDARNARDCLPLLRQEFGLNEDEMAEVLKSGTRTRVFDRADWAIFHLMKAGLVERTSRGVYIVSDAGQVWLASGLPLDWRTIRAIPAHQQAMAEAASRNTAIAGAENALPGAVGPELSEEPPEDLIERSFRAIEAALAEDLLQRLYGLSPVRFEKLILQLLAAMGYGAGSFGSQHMTPASGDGGIDGIIHEDALGLDAVYIQAKRYAPDSKVGRPAIQQFIGSLTGEGATKGVFVTTSAFSTEARAYLGKVQHRVVLIDGSQLARLMIRHGVGVRDRLTYVIRSVDEDYFSDPEG</sequence>
<dbReference type="InterPro" id="IPR011856">
    <property type="entry name" value="tRNA_endonuc-like_dom_sf"/>
</dbReference>
<keyword evidence="3" id="KW-0255">Endonuclease</keyword>
<keyword evidence="3" id="KW-0378">Hydrolase</keyword>
<organism evidence="3 4">
    <name type="scientific">Fuscovulum blasticum DSM 2131</name>
    <dbReference type="NCBI Taxonomy" id="1188250"/>
    <lineage>
        <taxon>Bacteria</taxon>
        <taxon>Pseudomonadati</taxon>
        <taxon>Pseudomonadota</taxon>
        <taxon>Alphaproteobacteria</taxon>
        <taxon>Rhodobacterales</taxon>
        <taxon>Paracoccaceae</taxon>
        <taxon>Pseudogemmobacter</taxon>
    </lineage>
</organism>
<dbReference type="InterPro" id="IPR052906">
    <property type="entry name" value="Type_IV_Methyl-Rstrct_Enzyme"/>
</dbReference>
<dbReference type="GO" id="GO:0009307">
    <property type="term" value="P:DNA restriction-modification system"/>
    <property type="evidence" value="ECO:0007669"/>
    <property type="project" value="InterPro"/>
</dbReference>
<dbReference type="InterPro" id="IPR025745">
    <property type="entry name" value="Mrr-like_N_dom"/>
</dbReference>